<dbReference type="SUPFAM" id="SSF56281">
    <property type="entry name" value="Metallo-hydrolase/oxidoreductase"/>
    <property type="match status" value="1"/>
</dbReference>
<gene>
    <name evidence="8" type="ORF">SAMN02745158_03389</name>
</gene>
<feature type="transmembrane region" description="Helical" evidence="6">
    <location>
        <begin position="228"/>
        <end position="248"/>
    </location>
</feature>
<dbReference type="InterPro" id="IPR036866">
    <property type="entry name" value="RibonucZ/Hydroxyglut_hydro"/>
</dbReference>
<dbReference type="InterPro" id="IPR052159">
    <property type="entry name" value="Competence_DNA_uptake"/>
</dbReference>
<proteinExistence type="predicted"/>
<dbReference type="InterPro" id="IPR035681">
    <property type="entry name" value="ComA-like_MBL"/>
</dbReference>
<dbReference type="Pfam" id="PF03772">
    <property type="entry name" value="Competence"/>
    <property type="match status" value="1"/>
</dbReference>
<keyword evidence="3 6" id="KW-0812">Transmembrane</keyword>
<feature type="transmembrane region" description="Helical" evidence="6">
    <location>
        <begin position="460"/>
        <end position="476"/>
    </location>
</feature>
<keyword evidence="9" id="KW-1185">Reference proteome</keyword>
<evidence type="ECO:0000259" key="7">
    <source>
        <dbReference type="SMART" id="SM00849"/>
    </source>
</evidence>
<feature type="transmembrane region" description="Helical" evidence="6">
    <location>
        <begin position="278"/>
        <end position="295"/>
    </location>
</feature>
<organism evidence="8 9">
    <name type="scientific">Lactonifactor longoviformis DSM 17459</name>
    <dbReference type="NCBI Taxonomy" id="1122155"/>
    <lineage>
        <taxon>Bacteria</taxon>
        <taxon>Bacillati</taxon>
        <taxon>Bacillota</taxon>
        <taxon>Clostridia</taxon>
        <taxon>Eubacteriales</taxon>
        <taxon>Clostridiaceae</taxon>
        <taxon>Lactonifactor</taxon>
    </lineage>
</organism>
<accession>A0A1M5AWY8</accession>
<keyword evidence="5 6" id="KW-0472">Membrane</keyword>
<dbReference type="InterPro" id="IPR001279">
    <property type="entry name" value="Metallo-B-lactamas"/>
</dbReference>
<protein>
    <submittedName>
        <fullName evidence="8">Competence protein ComEC</fullName>
    </submittedName>
</protein>
<dbReference type="AlphaFoldDB" id="A0A1M5AWY8"/>
<feature type="transmembrane region" description="Helical" evidence="6">
    <location>
        <begin position="361"/>
        <end position="384"/>
    </location>
</feature>
<evidence type="ECO:0000256" key="3">
    <source>
        <dbReference type="ARBA" id="ARBA00022692"/>
    </source>
</evidence>
<dbReference type="Gene3D" id="3.60.15.10">
    <property type="entry name" value="Ribonuclease Z/Hydroxyacylglutathione hydrolase-like"/>
    <property type="match status" value="1"/>
</dbReference>
<keyword evidence="2" id="KW-1003">Cell membrane</keyword>
<feature type="transmembrane region" description="Helical" evidence="6">
    <location>
        <begin position="330"/>
        <end position="349"/>
    </location>
</feature>
<keyword evidence="4 6" id="KW-1133">Transmembrane helix</keyword>
<dbReference type="NCBIfam" id="TIGR00361">
    <property type="entry name" value="ComEC_Rec2"/>
    <property type="match status" value="1"/>
</dbReference>
<evidence type="ECO:0000256" key="4">
    <source>
        <dbReference type="ARBA" id="ARBA00022989"/>
    </source>
</evidence>
<dbReference type="InterPro" id="IPR004797">
    <property type="entry name" value="Competence_ComEC/Rec2"/>
</dbReference>
<dbReference type="NCBIfam" id="TIGR00360">
    <property type="entry name" value="ComEC_N-term"/>
    <property type="match status" value="1"/>
</dbReference>
<dbReference type="OrthoDB" id="9761531at2"/>
<dbReference type="Pfam" id="PF00753">
    <property type="entry name" value="Lactamase_B"/>
    <property type="match status" value="1"/>
</dbReference>
<feature type="transmembrane region" description="Helical" evidence="6">
    <location>
        <begin position="422"/>
        <end position="440"/>
    </location>
</feature>
<dbReference type="InterPro" id="IPR004477">
    <property type="entry name" value="ComEC_N"/>
</dbReference>
<evidence type="ECO:0000256" key="2">
    <source>
        <dbReference type="ARBA" id="ARBA00022475"/>
    </source>
</evidence>
<dbReference type="GO" id="GO:0030420">
    <property type="term" value="P:establishment of competence for transformation"/>
    <property type="evidence" value="ECO:0007669"/>
    <property type="project" value="InterPro"/>
</dbReference>
<dbReference type="InterPro" id="IPR025405">
    <property type="entry name" value="DUF4131"/>
</dbReference>
<dbReference type="SMART" id="SM00849">
    <property type="entry name" value="Lactamase_B"/>
    <property type="match status" value="1"/>
</dbReference>
<evidence type="ECO:0000256" key="6">
    <source>
        <dbReference type="SAM" id="Phobius"/>
    </source>
</evidence>
<evidence type="ECO:0000313" key="8">
    <source>
        <dbReference type="EMBL" id="SHF34758.1"/>
    </source>
</evidence>
<name>A0A1M5AWY8_9CLOT</name>
<comment type="subcellular location">
    <subcellularLocation>
        <location evidence="1">Cell membrane</location>
        <topology evidence="1">Multi-pass membrane protein</topology>
    </subcellularLocation>
</comment>
<dbReference type="STRING" id="1122155.SAMN02745158_03389"/>
<dbReference type="CDD" id="cd07731">
    <property type="entry name" value="ComA-like_MBL-fold"/>
    <property type="match status" value="1"/>
</dbReference>
<dbReference type="PANTHER" id="PTHR30619:SF7">
    <property type="entry name" value="BETA-LACTAMASE DOMAIN PROTEIN"/>
    <property type="match status" value="1"/>
</dbReference>
<dbReference type="RefSeq" id="WP_072853856.1">
    <property type="nucleotide sequence ID" value="NZ_FQVI01000022.1"/>
</dbReference>
<evidence type="ECO:0000256" key="5">
    <source>
        <dbReference type="ARBA" id="ARBA00023136"/>
    </source>
</evidence>
<dbReference type="EMBL" id="FQVI01000022">
    <property type="protein sequence ID" value="SHF34758.1"/>
    <property type="molecule type" value="Genomic_DNA"/>
</dbReference>
<dbReference type="Pfam" id="PF13567">
    <property type="entry name" value="DUF4131"/>
    <property type="match status" value="1"/>
</dbReference>
<evidence type="ECO:0000256" key="1">
    <source>
        <dbReference type="ARBA" id="ARBA00004651"/>
    </source>
</evidence>
<feature type="transmembrane region" description="Helical" evidence="6">
    <location>
        <begin position="301"/>
        <end position="318"/>
    </location>
</feature>
<dbReference type="PANTHER" id="PTHR30619">
    <property type="entry name" value="DNA INTERNALIZATION/COMPETENCE PROTEIN COMEC/REC2"/>
    <property type="match status" value="1"/>
</dbReference>
<feature type="transmembrane region" description="Helical" evidence="6">
    <location>
        <begin position="197"/>
        <end position="221"/>
    </location>
</feature>
<dbReference type="Proteomes" id="UP000184245">
    <property type="component" value="Unassembled WGS sequence"/>
</dbReference>
<dbReference type="GO" id="GO:0005886">
    <property type="term" value="C:plasma membrane"/>
    <property type="evidence" value="ECO:0007669"/>
    <property type="project" value="UniProtKB-SubCell"/>
</dbReference>
<evidence type="ECO:0000313" key="9">
    <source>
        <dbReference type="Proteomes" id="UP000184245"/>
    </source>
</evidence>
<sequence>MIKRPLCVMCLLFMAVIWLCDISGLSGCRESSRTPGVRSCLESGERAVITGELYQKEERDSVHIYYLKNVVLTYQSELYPIEQVKVTYKPKAEEALYPMGRLLGVRGFLKETELPSNPGQFNERAYYRARKVYYTMEGEELQSAGESYSVYKEALYRLRNVLKENLQSITDERTGAILCAMLLGEKSSMDREIKTQFQMLGISHILAISGLHLSILGMGLYKGLRKAGGSLGLSAGIAVFFLLSYGLLTGGSVATLRAFIMFAAVTGAKWIGRTYDLLSALSLAGILLLMDSPGYLYDSSFLLSFGAILGIGLVLPLIQKENTGRVGQYLLSGLAVWMISTPVVLYFFYEVPLYGFFFNLLVLPTVAAVLISGAGGMAAAFISADAGKILILPAKYLLTIYQRAGSHLQGIPGITLILGRPAFWKIVVYYTVLALLLLTWRCGKGEARRFLRIRIKGKRWMAAAIFLLCSLPLMQTRNYKNLKVTFLDVGQGDSAVMETPLGQSFLIDGGSSSIAKVGTYRILPFLKYEGIQCLDYVMVSHTDSDHMNGIQELLEAIEGKQTSLKIRNLVLPGWKDTNVELRKLEKLGKAAGCRILRLAQGDTMKDGMLHLSCLHPDRGFYGEETNSGSQVIEVSYGECRILFTGDLEGEGEQKVEKLIGEDKSSPYDILKVAHHGSRNSSGESFLKAVKPKAAVISSGLGNSYGHPHKETLERLKRSGSRIFMTWEGGAVQAFLDGNKTTIEKYRTRQYNRP</sequence>
<feature type="domain" description="Metallo-beta-lactamase" evidence="7">
    <location>
        <begin position="491"/>
        <end position="700"/>
    </location>
</feature>
<reference evidence="8 9" key="1">
    <citation type="submission" date="2016-11" db="EMBL/GenBank/DDBJ databases">
        <authorList>
            <person name="Jaros S."/>
            <person name="Januszkiewicz K."/>
            <person name="Wedrychowicz H."/>
        </authorList>
    </citation>
    <scope>NUCLEOTIDE SEQUENCE [LARGE SCALE GENOMIC DNA]</scope>
    <source>
        <strain evidence="8 9">DSM 17459</strain>
    </source>
</reference>